<keyword evidence="2" id="KW-1185">Reference proteome</keyword>
<dbReference type="RefSeq" id="WP_169915802.1">
    <property type="nucleotide sequence ID" value="NZ_CP014782.1"/>
</dbReference>
<proteinExistence type="predicted"/>
<dbReference type="KEGG" id="spsw:Sps_03502"/>
<sequence length="58" mass="6788">MKYLIWRASVKRLIEKHSDSDSAEGWESLADWKEYFIMGFTPLRAILNVKNIASENVE</sequence>
<accession>A0A1S6HT01</accession>
<dbReference type="AlphaFoldDB" id="A0A1S6HT01"/>
<dbReference type="Proteomes" id="UP000189545">
    <property type="component" value="Chromosome"/>
</dbReference>
<protein>
    <submittedName>
        <fullName evidence="1">Uncharacterized protein</fullName>
    </submittedName>
</protein>
<name>A0A1S6HT01_9GAMM</name>
<dbReference type="EMBL" id="CP014782">
    <property type="protein sequence ID" value="AQS38629.1"/>
    <property type="molecule type" value="Genomic_DNA"/>
</dbReference>
<organism evidence="1 2">
    <name type="scientific">Shewanella psychrophila</name>
    <dbReference type="NCBI Taxonomy" id="225848"/>
    <lineage>
        <taxon>Bacteria</taxon>
        <taxon>Pseudomonadati</taxon>
        <taxon>Pseudomonadota</taxon>
        <taxon>Gammaproteobacteria</taxon>
        <taxon>Alteromonadales</taxon>
        <taxon>Shewanellaceae</taxon>
        <taxon>Shewanella</taxon>
    </lineage>
</organism>
<evidence type="ECO:0000313" key="1">
    <source>
        <dbReference type="EMBL" id="AQS38629.1"/>
    </source>
</evidence>
<reference evidence="1 2" key="1">
    <citation type="submission" date="2016-03" db="EMBL/GenBank/DDBJ databases">
        <title>Complete genome sequence of Shewanella psychrophila WP2, a deep sea bacterium isolated from west Pacific sediment.</title>
        <authorList>
            <person name="Xu G."/>
            <person name="Jian H."/>
        </authorList>
    </citation>
    <scope>NUCLEOTIDE SEQUENCE [LARGE SCALE GENOMIC DNA]</scope>
    <source>
        <strain evidence="1 2">WP2</strain>
    </source>
</reference>
<gene>
    <name evidence="1" type="ORF">Sps_03502</name>
</gene>
<evidence type="ECO:0000313" key="2">
    <source>
        <dbReference type="Proteomes" id="UP000189545"/>
    </source>
</evidence>